<evidence type="ECO:0000256" key="1">
    <source>
        <dbReference type="ARBA" id="ARBA00001933"/>
    </source>
</evidence>
<dbReference type="PROSITE" id="PS00105">
    <property type="entry name" value="AA_TRANSFER_CLASS_1"/>
    <property type="match status" value="1"/>
</dbReference>
<evidence type="ECO:0000256" key="7">
    <source>
        <dbReference type="ARBA" id="ARBA00049185"/>
    </source>
</evidence>
<evidence type="ECO:0000256" key="5">
    <source>
        <dbReference type="ARBA" id="ARBA00022679"/>
    </source>
</evidence>
<comment type="similarity">
    <text evidence="2">Belongs to the class-I pyridoxal-phosphate-dependent aminotransferase family.</text>
</comment>
<accession>A0A8S9QZA8</accession>
<dbReference type="EMBL" id="QGKX02000996">
    <property type="protein sequence ID" value="KAF3555819.1"/>
    <property type="molecule type" value="Genomic_DNA"/>
</dbReference>
<organism evidence="11 12">
    <name type="scientific">Brassica cretica</name>
    <name type="common">Mustard</name>
    <dbReference type="NCBI Taxonomy" id="69181"/>
    <lineage>
        <taxon>Eukaryota</taxon>
        <taxon>Viridiplantae</taxon>
        <taxon>Streptophyta</taxon>
        <taxon>Embryophyta</taxon>
        <taxon>Tracheophyta</taxon>
        <taxon>Spermatophyta</taxon>
        <taxon>Magnoliopsida</taxon>
        <taxon>eudicotyledons</taxon>
        <taxon>Gunneridae</taxon>
        <taxon>Pentapetalae</taxon>
        <taxon>rosids</taxon>
        <taxon>malvids</taxon>
        <taxon>Brassicales</taxon>
        <taxon>Brassicaceae</taxon>
        <taxon>Brassiceae</taxon>
        <taxon>Brassica</taxon>
    </lineage>
</organism>
<dbReference type="GO" id="GO:0004069">
    <property type="term" value="F:L-aspartate:2-oxoglutarate aminotransferase activity"/>
    <property type="evidence" value="ECO:0007669"/>
    <property type="project" value="UniProtKB-EC"/>
</dbReference>
<dbReference type="Gene3D" id="3.40.640.10">
    <property type="entry name" value="Type I PLP-dependent aspartate aminotransferase-like (Major domain)"/>
    <property type="match status" value="1"/>
</dbReference>
<keyword evidence="6" id="KW-0663">Pyridoxal phosphate</keyword>
<dbReference type="CDD" id="cd00609">
    <property type="entry name" value="AAT_like"/>
    <property type="match status" value="1"/>
</dbReference>
<dbReference type="GO" id="GO:0006520">
    <property type="term" value="P:amino acid metabolic process"/>
    <property type="evidence" value="ECO:0007669"/>
    <property type="project" value="InterPro"/>
</dbReference>
<dbReference type="FunFam" id="3.90.1150.10:FF:000001">
    <property type="entry name" value="Aspartate aminotransferase"/>
    <property type="match status" value="1"/>
</dbReference>
<dbReference type="InterPro" id="IPR004839">
    <property type="entry name" value="Aminotransferase_I/II_large"/>
</dbReference>
<evidence type="ECO:0000313" key="11">
    <source>
        <dbReference type="EMBL" id="KAF3555819.1"/>
    </source>
</evidence>
<dbReference type="InterPro" id="IPR015424">
    <property type="entry name" value="PyrdxlP-dep_Trfase"/>
</dbReference>
<evidence type="ECO:0000256" key="4">
    <source>
        <dbReference type="ARBA" id="ARBA00022576"/>
    </source>
</evidence>
<dbReference type="Pfam" id="PF00155">
    <property type="entry name" value="Aminotran_1_2"/>
    <property type="match status" value="1"/>
</dbReference>
<gene>
    <name evidence="11" type="ORF">F2Q69_00011756</name>
</gene>
<evidence type="ECO:0000313" key="12">
    <source>
        <dbReference type="Proteomes" id="UP000712600"/>
    </source>
</evidence>
<comment type="miscellaneous">
    <text evidence="9">In eukaryotes there are cytoplasmic, mitochondrial and chloroplastic isozymes.</text>
</comment>
<name>A0A8S9QZA8_BRACR</name>
<keyword evidence="5 9" id="KW-0808">Transferase</keyword>
<proteinExistence type="inferred from homology"/>
<dbReference type="Proteomes" id="UP000712600">
    <property type="component" value="Unassembled WGS sequence"/>
</dbReference>
<evidence type="ECO:0000256" key="2">
    <source>
        <dbReference type="ARBA" id="ARBA00007441"/>
    </source>
</evidence>
<dbReference type="Gene3D" id="3.90.1150.10">
    <property type="entry name" value="Aspartate Aminotransferase, domain 1"/>
    <property type="match status" value="1"/>
</dbReference>
<dbReference type="InterPro" id="IPR015422">
    <property type="entry name" value="PyrdxlP-dep_Trfase_small"/>
</dbReference>
<reference evidence="11" key="1">
    <citation type="submission" date="2019-12" db="EMBL/GenBank/DDBJ databases">
        <title>Genome sequencing and annotation of Brassica cretica.</title>
        <authorList>
            <person name="Studholme D.J."/>
            <person name="Sarris P."/>
        </authorList>
    </citation>
    <scope>NUCLEOTIDE SEQUENCE</scope>
    <source>
        <strain evidence="11">PFS-109/04</strain>
        <tissue evidence="11">Leaf</tissue>
    </source>
</reference>
<dbReference type="InterPro" id="IPR004838">
    <property type="entry name" value="NHTrfase_class1_PyrdxlP-BS"/>
</dbReference>
<dbReference type="GO" id="GO:0030170">
    <property type="term" value="F:pyridoxal phosphate binding"/>
    <property type="evidence" value="ECO:0007669"/>
    <property type="project" value="InterPro"/>
</dbReference>
<sequence>MAMMAMTIRNSASRRTMMSRPIFGSRSMSSWWKNLEPAPKDPILGVTEAFLADPSPDKVNVGVGAYRDDNGKPVVLDCVREAERRIAGTSFIKIESFFSFFNSLKKLLEYLPMGGSVKMVEETLKLAYGDNSQFIKDKRIAAVQSLSGTGACRLFADFQKRFCPASQIYIPVPTWSNHHNIWRDAQVPQKTYHYYHPETKGLDFKGLMDDVKNAPEGSFFLLHACAHNPTGVDPTEEQWREISQLFKAKKHFAFFDMAYQGFASGDPARDAKSIRIFLEDGHHIGISQSYAKNMGLYGQRVGCLSVLCEDEKQAVTVKSQLQQLARPMYSNPPLHGAQIVSTILGDPELKSLWLKEVKIMADRIIGMRTTLRDSLEKLGSPLSWEHIGMFCYSGLTPEQVDRLTSEYHIYMTRNGRISMAGVTTGNVGYLANAIHEVTKSS</sequence>
<dbReference type="SUPFAM" id="SSF53383">
    <property type="entry name" value="PLP-dependent transferases"/>
    <property type="match status" value="1"/>
</dbReference>
<comment type="function">
    <text evidence="8">Amino acid aminotransferase important for the metabolism of amino acids and Krebs-cycle related organic acids. No activity with D-Asp or D-Ala as amino donors. In plants, it is involved in nitrogen metabolism and in aspects of carbon and energy metabolism.</text>
</comment>
<evidence type="ECO:0000256" key="3">
    <source>
        <dbReference type="ARBA" id="ARBA00011738"/>
    </source>
</evidence>
<evidence type="ECO:0000256" key="6">
    <source>
        <dbReference type="ARBA" id="ARBA00022898"/>
    </source>
</evidence>
<dbReference type="EC" id="2.6.1.1" evidence="9"/>
<dbReference type="PANTHER" id="PTHR11879">
    <property type="entry name" value="ASPARTATE AMINOTRANSFERASE"/>
    <property type="match status" value="1"/>
</dbReference>
<dbReference type="InterPro" id="IPR015421">
    <property type="entry name" value="PyrdxlP-dep_Trfase_major"/>
</dbReference>
<evidence type="ECO:0000256" key="8">
    <source>
        <dbReference type="ARBA" id="ARBA00059285"/>
    </source>
</evidence>
<comment type="catalytic activity">
    <reaction evidence="7 9">
        <text>L-aspartate + 2-oxoglutarate = oxaloacetate + L-glutamate</text>
        <dbReference type="Rhea" id="RHEA:21824"/>
        <dbReference type="ChEBI" id="CHEBI:16452"/>
        <dbReference type="ChEBI" id="CHEBI:16810"/>
        <dbReference type="ChEBI" id="CHEBI:29985"/>
        <dbReference type="ChEBI" id="CHEBI:29991"/>
        <dbReference type="EC" id="2.6.1.1"/>
    </reaction>
</comment>
<comment type="caution">
    <text evidence="11">The sequence shown here is derived from an EMBL/GenBank/DDBJ whole genome shotgun (WGS) entry which is preliminary data.</text>
</comment>
<dbReference type="AlphaFoldDB" id="A0A8S9QZA8"/>
<comment type="cofactor">
    <cofactor evidence="1">
        <name>pyridoxal 5'-phosphate</name>
        <dbReference type="ChEBI" id="CHEBI:597326"/>
    </cofactor>
</comment>
<feature type="domain" description="Aminotransferase class I/classII large" evidence="10">
    <location>
        <begin position="57"/>
        <end position="434"/>
    </location>
</feature>
<protein>
    <recommendedName>
        <fullName evidence="9">Aspartate aminotransferase</fullName>
        <ecNumber evidence="9">2.6.1.1</ecNumber>
    </recommendedName>
</protein>
<dbReference type="PRINTS" id="PR00799">
    <property type="entry name" value="TRANSAMINASE"/>
</dbReference>
<comment type="subunit">
    <text evidence="3 9">Homodimer.</text>
</comment>
<keyword evidence="4 9" id="KW-0032">Aminotransferase</keyword>
<dbReference type="InterPro" id="IPR000796">
    <property type="entry name" value="Asp_trans"/>
</dbReference>
<evidence type="ECO:0000259" key="10">
    <source>
        <dbReference type="Pfam" id="PF00155"/>
    </source>
</evidence>
<dbReference type="FunFam" id="3.40.640.10:FF:000015">
    <property type="entry name" value="Aspartate aminotransferase"/>
    <property type="match status" value="1"/>
</dbReference>
<dbReference type="PANTHER" id="PTHR11879:SF53">
    <property type="entry name" value="ASPARTATE AMINOTRANSFERASE"/>
    <property type="match status" value="1"/>
</dbReference>
<dbReference type="GO" id="GO:0005739">
    <property type="term" value="C:mitochondrion"/>
    <property type="evidence" value="ECO:0007669"/>
    <property type="project" value="TreeGrafter"/>
</dbReference>
<dbReference type="NCBIfam" id="NF006719">
    <property type="entry name" value="PRK09257.1"/>
    <property type="match status" value="1"/>
</dbReference>
<evidence type="ECO:0000256" key="9">
    <source>
        <dbReference type="RuleBase" id="RU000480"/>
    </source>
</evidence>